<feature type="domain" description="Flavin reductase like" evidence="5">
    <location>
        <begin position="20"/>
        <end position="173"/>
    </location>
</feature>
<dbReference type="GO" id="GO:0016646">
    <property type="term" value="F:oxidoreductase activity, acting on the CH-NH group of donors, NAD or NADP as acceptor"/>
    <property type="evidence" value="ECO:0007669"/>
    <property type="project" value="UniProtKB-ARBA"/>
</dbReference>
<evidence type="ECO:0000256" key="1">
    <source>
        <dbReference type="ARBA" id="ARBA00001917"/>
    </source>
</evidence>
<dbReference type="EMBL" id="WHLY01000002">
    <property type="protein sequence ID" value="MPR32635.1"/>
    <property type="molecule type" value="Genomic_DNA"/>
</dbReference>
<dbReference type="Pfam" id="PF01613">
    <property type="entry name" value="Flavin_Reduct"/>
    <property type="match status" value="1"/>
</dbReference>
<gene>
    <name evidence="6" type="ORF">GBK04_04535</name>
</gene>
<dbReference type="InterPro" id="IPR012349">
    <property type="entry name" value="Split_barrel_FMN-bd"/>
</dbReference>
<dbReference type="Proteomes" id="UP000479293">
    <property type="component" value="Unassembled WGS sequence"/>
</dbReference>
<comment type="caution">
    <text evidence="6">The sequence shown here is derived from an EMBL/GenBank/DDBJ whole genome shotgun (WGS) entry which is preliminary data.</text>
</comment>
<evidence type="ECO:0000256" key="2">
    <source>
        <dbReference type="ARBA" id="ARBA00022630"/>
    </source>
</evidence>
<evidence type="ECO:0000313" key="7">
    <source>
        <dbReference type="Proteomes" id="UP000479293"/>
    </source>
</evidence>
<reference evidence="6 7" key="1">
    <citation type="submission" date="2019-10" db="EMBL/GenBank/DDBJ databases">
        <title>Draft Genome Sequence of Cytophagaceae sp. SJW1-29.</title>
        <authorList>
            <person name="Choi A."/>
        </authorList>
    </citation>
    <scope>NUCLEOTIDE SEQUENCE [LARGE SCALE GENOMIC DNA]</scope>
    <source>
        <strain evidence="6 7">SJW1-29</strain>
    </source>
</reference>
<organism evidence="6 7">
    <name type="scientific">Salmonirosea aquatica</name>
    <dbReference type="NCBI Taxonomy" id="2654236"/>
    <lineage>
        <taxon>Bacteria</taxon>
        <taxon>Pseudomonadati</taxon>
        <taxon>Bacteroidota</taxon>
        <taxon>Cytophagia</taxon>
        <taxon>Cytophagales</taxon>
        <taxon>Spirosomataceae</taxon>
        <taxon>Salmonirosea</taxon>
    </lineage>
</organism>
<evidence type="ECO:0000256" key="3">
    <source>
        <dbReference type="ARBA" id="ARBA00022643"/>
    </source>
</evidence>
<protein>
    <submittedName>
        <fullName evidence="6">Flavin reductase family protein</fullName>
    </submittedName>
</protein>
<sequence>MKTITPDTIGSRAFYKYMTSAVAPRPIALASTIDKNGNVNLSPFSFFNYVGIDPPIVVFSPGRRGRDNSYKDTALNLFEVPEVVINMVTFEMVQQMSLSSAEYERGINEFAKAGFTRVPSERVQPPRVAESPAQFECKVLEIKEIGTMVLVLAEVVLAHFAEHILDENGQIDQTRTDWVARMGGDWYARASGGALFEVPRPQYGIGVDALPASVRNSKILTGNDLGQLGSLTQLPDISEVESFSGTEAIQALREEARLGCQYLPDLLHNHALQLLQKGLVREALLTVLLAATPQSPNYS</sequence>
<evidence type="ECO:0000259" key="5">
    <source>
        <dbReference type="SMART" id="SM00903"/>
    </source>
</evidence>
<dbReference type="Gene3D" id="2.30.110.10">
    <property type="entry name" value="Electron Transport, Fmn-binding Protein, Chain A"/>
    <property type="match status" value="1"/>
</dbReference>
<dbReference type="RefSeq" id="WP_152757237.1">
    <property type="nucleotide sequence ID" value="NZ_WHLY01000002.1"/>
</dbReference>
<evidence type="ECO:0000256" key="4">
    <source>
        <dbReference type="ARBA" id="ARBA00038054"/>
    </source>
</evidence>
<dbReference type="PANTHER" id="PTHR33798">
    <property type="entry name" value="FLAVOPROTEIN OXYGENASE"/>
    <property type="match status" value="1"/>
</dbReference>
<dbReference type="InterPro" id="IPR002563">
    <property type="entry name" value="Flavin_Rdtase-like_dom"/>
</dbReference>
<name>A0A7C9BGK7_9BACT</name>
<evidence type="ECO:0000313" key="6">
    <source>
        <dbReference type="EMBL" id="MPR32635.1"/>
    </source>
</evidence>
<proteinExistence type="inferred from homology"/>
<dbReference type="PANTHER" id="PTHR33798:SF5">
    <property type="entry name" value="FLAVIN REDUCTASE LIKE DOMAIN-CONTAINING PROTEIN"/>
    <property type="match status" value="1"/>
</dbReference>
<dbReference type="SUPFAM" id="SSF50475">
    <property type="entry name" value="FMN-binding split barrel"/>
    <property type="match status" value="1"/>
</dbReference>
<accession>A0A7C9BGK7</accession>
<keyword evidence="7" id="KW-1185">Reference proteome</keyword>
<keyword evidence="2" id="KW-0285">Flavoprotein</keyword>
<comment type="similarity">
    <text evidence="4">Belongs to the flavoredoxin family.</text>
</comment>
<keyword evidence="3" id="KW-0288">FMN</keyword>
<dbReference type="GO" id="GO:0010181">
    <property type="term" value="F:FMN binding"/>
    <property type="evidence" value="ECO:0007669"/>
    <property type="project" value="InterPro"/>
</dbReference>
<comment type="cofactor">
    <cofactor evidence="1">
        <name>FMN</name>
        <dbReference type="ChEBI" id="CHEBI:58210"/>
    </cofactor>
</comment>
<dbReference type="AlphaFoldDB" id="A0A7C9BGK7"/>
<dbReference type="SMART" id="SM00903">
    <property type="entry name" value="Flavin_Reduct"/>
    <property type="match status" value="1"/>
</dbReference>